<accession>T0L561</accession>
<name>T0L561_COLGC</name>
<dbReference type="AlphaFoldDB" id="T0L561"/>
<organism evidence="1 2">
    <name type="scientific">Colletotrichum gloeosporioides (strain Cg-14)</name>
    <name type="common">Anthracnose fungus</name>
    <name type="synonym">Glomerella cingulata</name>
    <dbReference type="NCBI Taxonomy" id="1237896"/>
    <lineage>
        <taxon>Eukaryota</taxon>
        <taxon>Fungi</taxon>
        <taxon>Dikarya</taxon>
        <taxon>Ascomycota</taxon>
        <taxon>Pezizomycotina</taxon>
        <taxon>Sordariomycetes</taxon>
        <taxon>Hypocreomycetidae</taxon>
        <taxon>Glomerellales</taxon>
        <taxon>Glomerellaceae</taxon>
        <taxon>Colletotrichum</taxon>
        <taxon>Colletotrichum gloeosporioides species complex</taxon>
    </lineage>
</organism>
<protein>
    <submittedName>
        <fullName evidence="1">Uncharacterized protein</fullName>
    </submittedName>
</protein>
<proteinExistence type="predicted"/>
<dbReference type="HOGENOM" id="CLU_3207592_0_0_1"/>
<gene>
    <name evidence="1" type="ORF">CGLO_17979</name>
</gene>
<dbReference type="EMBL" id="AMYD01004305">
    <property type="protein sequence ID" value="EQB43370.1"/>
    <property type="molecule type" value="Genomic_DNA"/>
</dbReference>
<evidence type="ECO:0000313" key="1">
    <source>
        <dbReference type="EMBL" id="EQB43370.1"/>
    </source>
</evidence>
<evidence type="ECO:0000313" key="2">
    <source>
        <dbReference type="Proteomes" id="UP000015530"/>
    </source>
</evidence>
<comment type="caution">
    <text evidence="1">The sequence shown here is derived from an EMBL/GenBank/DDBJ whole genome shotgun (WGS) entry which is preliminary data.</text>
</comment>
<sequence>MFFMDHWLFGFPNHVIETSKLYFDAFNVHIKRFGNPHFDPNRHIA</sequence>
<dbReference type="Proteomes" id="UP000015530">
    <property type="component" value="Unassembled WGS sequence"/>
</dbReference>
<reference evidence="2" key="1">
    <citation type="journal article" date="2013" name="Mol. Plant Microbe Interact.">
        <title>Global aspects of pacC regulation of pathogenicity genes in Colletotrichum gloeosporioides as revealed by transcriptome analysis.</title>
        <authorList>
            <person name="Alkan N."/>
            <person name="Meng X."/>
            <person name="Friedlander G."/>
            <person name="Reuveni E."/>
            <person name="Sukno S."/>
            <person name="Sherman A."/>
            <person name="Thon M."/>
            <person name="Fluhr R."/>
            <person name="Prusky D."/>
        </authorList>
    </citation>
    <scope>NUCLEOTIDE SEQUENCE [LARGE SCALE GENOMIC DNA]</scope>
    <source>
        <strain evidence="2">Cg-14</strain>
    </source>
</reference>